<evidence type="ECO:0000256" key="6">
    <source>
        <dbReference type="ARBA" id="ARBA00023102"/>
    </source>
</evidence>
<dbReference type="EC" id="3.1.3.15" evidence="3 8"/>
<name>A0ABV0F015_9ENTE</name>
<organism evidence="10 11">
    <name type="scientific">Candidatus Enterococcus ferrettii</name>
    <dbReference type="NCBI Taxonomy" id="2815324"/>
    <lineage>
        <taxon>Bacteria</taxon>
        <taxon>Bacillati</taxon>
        <taxon>Bacillota</taxon>
        <taxon>Bacilli</taxon>
        <taxon>Lactobacillales</taxon>
        <taxon>Enterococcaceae</taxon>
        <taxon>Enterococcus</taxon>
    </lineage>
</organism>
<dbReference type="RefSeq" id="WP_207703183.1">
    <property type="nucleotide sequence ID" value="NZ_JAFREL020000008.1"/>
</dbReference>
<evidence type="ECO:0000256" key="2">
    <source>
        <dbReference type="ARBA" id="ARBA00009152"/>
    </source>
</evidence>
<reference evidence="10 11" key="1">
    <citation type="submission" date="2021-03" db="EMBL/GenBank/DDBJ databases">
        <authorList>
            <person name="Gilmore M.S."/>
            <person name="Schwartzman J."/>
            <person name="Van Tyne D."/>
            <person name="Martin M."/>
            <person name="Earl A.M."/>
            <person name="Manson A.L."/>
            <person name="Straub T."/>
            <person name="Salamzade R."/>
            <person name="Saavedra J."/>
            <person name="Lebreton F."/>
            <person name="Prichula J."/>
            <person name="Schaufler K."/>
            <person name="Gaca A."/>
            <person name="Sgardioli B."/>
            <person name="Wagenaar J."/>
            <person name="Strong T."/>
        </authorList>
    </citation>
    <scope>NUCLEOTIDE SEQUENCE [LARGE SCALE GENOMIC DNA]</scope>
    <source>
        <strain evidence="10 11">665A</strain>
    </source>
</reference>
<dbReference type="Gene3D" id="3.20.20.140">
    <property type="entry name" value="Metal-dependent hydrolases"/>
    <property type="match status" value="1"/>
</dbReference>
<protein>
    <recommendedName>
        <fullName evidence="3 8">Histidinol-phosphatase</fullName>
        <shortName evidence="8">HolPase</shortName>
        <ecNumber evidence="3 8">3.1.3.15</ecNumber>
    </recommendedName>
</protein>
<keyword evidence="11" id="KW-1185">Reference proteome</keyword>
<dbReference type="PANTHER" id="PTHR21039">
    <property type="entry name" value="HISTIDINOL PHOSPHATASE-RELATED"/>
    <property type="match status" value="1"/>
</dbReference>
<evidence type="ECO:0000259" key="9">
    <source>
        <dbReference type="SMART" id="SM00481"/>
    </source>
</evidence>
<dbReference type="PANTHER" id="PTHR21039:SF0">
    <property type="entry name" value="HISTIDINOL-PHOSPHATASE"/>
    <property type="match status" value="1"/>
</dbReference>
<evidence type="ECO:0000256" key="1">
    <source>
        <dbReference type="ARBA" id="ARBA00004970"/>
    </source>
</evidence>
<dbReference type="InterPro" id="IPR010140">
    <property type="entry name" value="Histidinol_P_phosphatase_HisJ"/>
</dbReference>
<sequence>MKFDYHVHTHYSDDSEYPMEEVVIDAIKQGIKELCFTDHVDYGVKLDCDDPVPAGGNEMMLNVDYPAYFEQFNELKGKYQQKITLRFGLEFGIQRETIPKFEKLFASYPFDFILLSIHQIDNQEFWTGEFQVGKTDAQCYQEYYEEMLTVVKNYHNYSCLAHMDLIRRYLNKDENTFEANKAILSEILSYIIADGKGIEVNTSSIRYQIPDTTPSVEILKLYKELGGKIITIGSDSHTPEQLGAHIEESKKLLKDLGFKHYCTFEKMKPHFHPL</sequence>
<dbReference type="Pfam" id="PF02811">
    <property type="entry name" value="PHP"/>
    <property type="match status" value="1"/>
</dbReference>
<dbReference type="SMART" id="SM00481">
    <property type="entry name" value="POLIIIAc"/>
    <property type="match status" value="1"/>
</dbReference>
<comment type="caution">
    <text evidence="10">The sequence shown here is derived from an EMBL/GenBank/DDBJ whole genome shotgun (WGS) entry which is preliminary data.</text>
</comment>
<feature type="domain" description="Polymerase/histidinol phosphatase N-terminal" evidence="9">
    <location>
        <begin position="3"/>
        <end position="63"/>
    </location>
</feature>
<evidence type="ECO:0000313" key="10">
    <source>
        <dbReference type="EMBL" id="MEO1773233.1"/>
    </source>
</evidence>
<evidence type="ECO:0000256" key="8">
    <source>
        <dbReference type="RuleBase" id="RU366003"/>
    </source>
</evidence>
<dbReference type="InterPro" id="IPR004013">
    <property type="entry name" value="PHP_dom"/>
</dbReference>
<comment type="pathway">
    <text evidence="1 8">Amino-acid biosynthesis; L-histidine biosynthesis; L-histidine from 5-phospho-alpha-D-ribose 1-diphosphate: step 8/9.</text>
</comment>
<reference evidence="10 11" key="2">
    <citation type="submission" date="2024-02" db="EMBL/GenBank/DDBJ databases">
        <title>The Genome Sequence of Enterococcus sp. DIV0159.</title>
        <authorList>
            <person name="Earl A."/>
            <person name="Manson A."/>
            <person name="Gilmore M."/>
            <person name="Sanders J."/>
            <person name="Shea T."/>
            <person name="Howe W."/>
            <person name="Livny J."/>
            <person name="Cuomo C."/>
            <person name="Neafsey D."/>
            <person name="Birren B."/>
        </authorList>
    </citation>
    <scope>NUCLEOTIDE SEQUENCE [LARGE SCALE GENOMIC DNA]</scope>
    <source>
        <strain evidence="10 11">665A</strain>
    </source>
</reference>
<proteinExistence type="inferred from homology"/>
<evidence type="ECO:0000256" key="4">
    <source>
        <dbReference type="ARBA" id="ARBA00022605"/>
    </source>
</evidence>
<keyword evidence="6 8" id="KW-0368">Histidine biosynthesis</keyword>
<comment type="similarity">
    <text evidence="2 8">Belongs to the PHP hydrolase family. HisK subfamily.</text>
</comment>
<keyword evidence="5 8" id="KW-0378">Hydrolase</keyword>
<evidence type="ECO:0000256" key="5">
    <source>
        <dbReference type="ARBA" id="ARBA00022801"/>
    </source>
</evidence>
<dbReference type="InterPro" id="IPR016195">
    <property type="entry name" value="Pol/histidinol_Pase-like"/>
</dbReference>
<dbReference type="InterPro" id="IPR003141">
    <property type="entry name" value="Pol/His_phosphatase_N"/>
</dbReference>
<dbReference type="EMBL" id="JAFREL020000008">
    <property type="protein sequence ID" value="MEO1773233.1"/>
    <property type="molecule type" value="Genomic_DNA"/>
</dbReference>
<evidence type="ECO:0000256" key="3">
    <source>
        <dbReference type="ARBA" id="ARBA00013085"/>
    </source>
</evidence>
<gene>
    <name evidence="10" type="ORF">JZO67_005217</name>
</gene>
<dbReference type="SUPFAM" id="SSF89550">
    <property type="entry name" value="PHP domain-like"/>
    <property type="match status" value="1"/>
</dbReference>
<evidence type="ECO:0000256" key="7">
    <source>
        <dbReference type="ARBA" id="ARBA00049158"/>
    </source>
</evidence>
<dbReference type="Proteomes" id="UP000664357">
    <property type="component" value="Unassembled WGS sequence"/>
</dbReference>
<evidence type="ECO:0000313" key="11">
    <source>
        <dbReference type="Proteomes" id="UP000664357"/>
    </source>
</evidence>
<accession>A0ABV0F015</accession>
<keyword evidence="4 8" id="KW-0028">Amino-acid biosynthesis</keyword>
<comment type="catalytic activity">
    <reaction evidence="7 8">
        <text>L-histidinol phosphate + H2O = L-histidinol + phosphate</text>
        <dbReference type="Rhea" id="RHEA:14465"/>
        <dbReference type="ChEBI" id="CHEBI:15377"/>
        <dbReference type="ChEBI" id="CHEBI:43474"/>
        <dbReference type="ChEBI" id="CHEBI:57699"/>
        <dbReference type="ChEBI" id="CHEBI:57980"/>
        <dbReference type="EC" id="3.1.3.15"/>
    </reaction>
</comment>
<dbReference type="NCBIfam" id="TIGR01856">
    <property type="entry name" value="hisJ_fam"/>
    <property type="match status" value="1"/>
</dbReference>